<protein>
    <submittedName>
        <fullName evidence="1">Brex phage defense system component BrxB</fullName>
    </submittedName>
</protein>
<dbReference type="EMBL" id="LJZR01000056">
    <property type="protein sequence ID" value="KPQ32453.1"/>
    <property type="molecule type" value="Genomic_DNA"/>
</dbReference>
<name>A0A0P7ZCQ8_9CYAN</name>
<dbReference type="Proteomes" id="UP000050465">
    <property type="component" value="Unassembled WGS sequence"/>
</dbReference>
<sequence>MAKKISGEGMHERFKHLQAVISGKRFLSKQGLGNEIPFFICPFNSKEAAAMDRTRQGLIKSLSIQGVEVLDINLYDLAIELLKAREIWEQILALEETVPKEQLKELLQGVLDPEAHVVPAIAQKITDKKATTGFDVLFISGIGEVFPYIRSHNVLNNLQSTAKDQPTVLFFPGEYTQSLESGASLDLFGKLQDDKYYRAFNIDDYEV</sequence>
<dbReference type="STRING" id="1666911.HLUCCA11_21415"/>
<gene>
    <name evidence="1" type="primary">brxB</name>
    <name evidence="1" type="ORF">HLUCCA11_21415</name>
</gene>
<dbReference type="AlphaFoldDB" id="A0A0P7ZCQ8"/>
<proteinExistence type="predicted"/>
<organism evidence="1 2">
    <name type="scientific">Phormidesmis priestleyi Ana</name>
    <dbReference type="NCBI Taxonomy" id="1666911"/>
    <lineage>
        <taxon>Bacteria</taxon>
        <taxon>Bacillati</taxon>
        <taxon>Cyanobacteriota</taxon>
        <taxon>Cyanophyceae</taxon>
        <taxon>Leptolyngbyales</taxon>
        <taxon>Leptolyngbyaceae</taxon>
        <taxon>Phormidesmis</taxon>
    </lineage>
</organism>
<dbReference type="PATRIC" id="fig|1666911.3.peg.3417"/>
<dbReference type="Pfam" id="PF08747">
    <property type="entry name" value="BrxB"/>
    <property type="match status" value="1"/>
</dbReference>
<accession>A0A0P7ZCQ8</accession>
<evidence type="ECO:0000313" key="1">
    <source>
        <dbReference type="EMBL" id="KPQ32453.1"/>
    </source>
</evidence>
<dbReference type="InterPro" id="IPR014858">
    <property type="entry name" value="BrxB"/>
</dbReference>
<comment type="caution">
    <text evidence="1">The sequence shown here is derived from an EMBL/GenBank/DDBJ whole genome shotgun (WGS) entry which is preliminary data.</text>
</comment>
<evidence type="ECO:0000313" key="2">
    <source>
        <dbReference type="Proteomes" id="UP000050465"/>
    </source>
</evidence>
<reference evidence="1 2" key="1">
    <citation type="submission" date="2015-09" db="EMBL/GenBank/DDBJ databases">
        <title>Identification and resolution of microdiversity through metagenomic sequencing of parallel consortia.</title>
        <authorList>
            <person name="Nelson W.C."/>
            <person name="Romine M.F."/>
            <person name="Lindemann S.R."/>
        </authorList>
    </citation>
    <scope>NUCLEOTIDE SEQUENCE [LARGE SCALE GENOMIC DNA]</scope>
    <source>
        <strain evidence="1">Ana</strain>
    </source>
</reference>